<dbReference type="SUPFAM" id="SSF101478">
    <property type="entry name" value="ADP-ribosylglycohydrolase"/>
    <property type="match status" value="1"/>
</dbReference>
<reference evidence="2 3" key="1">
    <citation type="journal article" date="2016" name="Nat. Commun.">
        <title>Thousands of microbial genomes shed light on interconnected biogeochemical processes in an aquifer system.</title>
        <authorList>
            <person name="Anantharaman K."/>
            <person name="Brown C.T."/>
            <person name="Hug L.A."/>
            <person name="Sharon I."/>
            <person name="Castelle C.J."/>
            <person name="Probst A.J."/>
            <person name="Thomas B.C."/>
            <person name="Singh A."/>
            <person name="Wilkins M.J."/>
            <person name="Karaoz U."/>
            <person name="Brodie E.L."/>
            <person name="Williams K.H."/>
            <person name="Hubbard S.S."/>
            <person name="Banfield J.F."/>
        </authorList>
    </citation>
    <scope>NUCLEOTIDE SEQUENCE [LARGE SCALE GENOMIC DNA]</scope>
</reference>
<dbReference type="Pfam" id="PF03747">
    <property type="entry name" value="ADP_ribosyl_GH"/>
    <property type="match status" value="1"/>
</dbReference>
<evidence type="ECO:0000256" key="1">
    <source>
        <dbReference type="PIRSR" id="PIRSR605502-1"/>
    </source>
</evidence>
<feature type="binding site" evidence="1">
    <location>
        <position position="51"/>
    </location>
    <ligand>
        <name>Mg(2+)</name>
        <dbReference type="ChEBI" id="CHEBI:18420"/>
        <label>1</label>
    </ligand>
</feature>
<evidence type="ECO:0000313" key="2">
    <source>
        <dbReference type="EMBL" id="OGL87124.1"/>
    </source>
</evidence>
<dbReference type="PANTHER" id="PTHR16222">
    <property type="entry name" value="ADP-RIBOSYLGLYCOHYDROLASE"/>
    <property type="match status" value="1"/>
</dbReference>
<evidence type="ECO:0000313" key="3">
    <source>
        <dbReference type="Proteomes" id="UP000176593"/>
    </source>
</evidence>
<dbReference type="GO" id="GO:0046872">
    <property type="term" value="F:metal ion binding"/>
    <property type="evidence" value="ECO:0007669"/>
    <property type="project" value="UniProtKB-KW"/>
</dbReference>
<dbReference type="Gene3D" id="1.10.4080.10">
    <property type="entry name" value="ADP-ribosylation/Crystallin J1"/>
    <property type="match status" value="1"/>
</dbReference>
<organism evidence="2 3">
    <name type="scientific">Candidatus Uhrbacteria bacterium RIFCSPLOWO2_02_FULL_48_18</name>
    <dbReference type="NCBI Taxonomy" id="1802408"/>
    <lineage>
        <taxon>Bacteria</taxon>
        <taxon>Candidatus Uhriibacteriota</taxon>
    </lineage>
</organism>
<dbReference type="InterPro" id="IPR050792">
    <property type="entry name" value="ADP-ribosylglycohydrolase"/>
</dbReference>
<evidence type="ECO:0008006" key="4">
    <source>
        <dbReference type="Google" id="ProtNLM"/>
    </source>
</evidence>
<feature type="binding site" evidence="1">
    <location>
        <position position="239"/>
    </location>
    <ligand>
        <name>Mg(2+)</name>
        <dbReference type="ChEBI" id="CHEBI:18420"/>
        <label>1</label>
    </ligand>
</feature>
<dbReference type="InterPro" id="IPR005502">
    <property type="entry name" value="Ribosyl_crysJ1"/>
</dbReference>
<keyword evidence="1" id="KW-0460">Magnesium</keyword>
<gene>
    <name evidence="2" type="ORF">A3I41_03160</name>
</gene>
<comment type="caution">
    <text evidence="2">The sequence shown here is derived from an EMBL/GenBank/DDBJ whole genome shotgun (WGS) entry which is preliminary data.</text>
</comment>
<accession>A0A1F7VAY0</accession>
<sequence length="289" mass="32090">MLLFIAIGDAVAAATEYVKPHEHPKLIESALRLDGYYQHPTHLDLKPGMYTDDTQMSIAVAEVLIPGRMPTPLDFADAFTRVFHRDPRDGYARGFQAFLESHKTGIAFMRDIRPDSIKNGACMRAVPIGVLPSIDTVLSIAKTQAETTHDTPIGIFSAQAVALMSHFALYRDDPFDRLQDFLEIHLPHSTLLHRMQIHKRWRGPVKNPATNTIHAVFDLLTHCSTLSEVLRGAIQFGGDTDSVAAIALGIASCRMPNDLPQVLFDQLENGPFGRDYLKTLGKQLMDAYA</sequence>
<proteinExistence type="predicted"/>
<feature type="binding site" evidence="1">
    <location>
        <position position="52"/>
    </location>
    <ligand>
        <name>Mg(2+)</name>
        <dbReference type="ChEBI" id="CHEBI:18420"/>
        <label>1</label>
    </ligand>
</feature>
<feature type="binding site" evidence="1">
    <location>
        <position position="53"/>
    </location>
    <ligand>
        <name>Mg(2+)</name>
        <dbReference type="ChEBI" id="CHEBI:18420"/>
        <label>1</label>
    </ligand>
</feature>
<feature type="binding site" evidence="1">
    <location>
        <position position="241"/>
    </location>
    <ligand>
        <name>Mg(2+)</name>
        <dbReference type="ChEBI" id="CHEBI:18420"/>
        <label>1</label>
    </ligand>
</feature>
<protein>
    <recommendedName>
        <fullName evidence="4">ADP-ribosylglycohydrolase</fullName>
    </recommendedName>
</protein>
<dbReference type="InterPro" id="IPR036705">
    <property type="entry name" value="Ribosyl_crysJ1_sf"/>
</dbReference>
<feature type="binding site" evidence="1">
    <location>
        <position position="242"/>
    </location>
    <ligand>
        <name>Mg(2+)</name>
        <dbReference type="ChEBI" id="CHEBI:18420"/>
        <label>1</label>
    </ligand>
</feature>
<dbReference type="AlphaFoldDB" id="A0A1F7VAY0"/>
<dbReference type="EMBL" id="MGEQ01000003">
    <property type="protein sequence ID" value="OGL87124.1"/>
    <property type="molecule type" value="Genomic_DNA"/>
</dbReference>
<dbReference type="PANTHER" id="PTHR16222:SF12">
    <property type="entry name" value="ADP-RIBOSYLGLYCOHYDROLASE-RELATED"/>
    <property type="match status" value="1"/>
</dbReference>
<dbReference type="Proteomes" id="UP000176593">
    <property type="component" value="Unassembled WGS sequence"/>
</dbReference>
<name>A0A1F7VAY0_9BACT</name>
<keyword evidence="1" id="KW-0479">Metal-binding</keyword>
<comment type="cofactor">
    <cofactor evidence="1">
        <name>Mg(2+)</name>
        <dbReference type="ChEBI" id="CHEBI:18420"/>
    </cofactor>
    <text evidence="1">Binds 2 magnesium ions per subunit.</text>
</comment>